<dbReference type="Pfam" id="PF25137">
    <property type="entry name" value="ADH_Fe_C"/>
    <property type="match status" value="1"/>
</dbReference>
<dbReference type="InterPro" id="IPR018211">
    <property type="entry name" value="ADH_Fe_CS"/>
</dbReference>
<dbReference type="FunFam" id="3.40.50.1970:FF:000003">
    <property type="entry name" value="Alcohol dehydrogenase, iron-containing"/>
    <property type="match status" value="1"/>
</dbReference>
<dbReference type="Proteomes" id="UP000261222">
    <property type="component" value="Unassembled WGS sequence"/>
</dbReference>
<evidence type="ECO:0000313" key="4">
    <source>
        <dbReference type="EMBL" id="RGN06999.1"/>
    </source>
</evidence>
<accession>A0A3E5AAC4</accession>
<dbReference type="EMBL" id="QSUB01000001">
    <property type="protein sequence ID" value="RGN06999.1"/>
    <property type="molecule type" value="Genomic_DNA"/>
</dbReference>
<keyword evidence="1" id="KW-0560">Oxidoreductase</keyword>
<dbReference type="Gene3D" id="3.40.50.1970">
    <property type="match status" value="1"/>
</dbReference>
<dbReference type="AlphaFoldDB" id="A0A3E5AAC4"/>
<dbReference type="GO" id="GO:1990002">
    <property type="term" value="F:methylglyoxal reductase (NADPH) (acetol producing) activity"/>
    <property type="evidence" value="ECO:0007669"/>
    <property type="project" value="TreeGrafter"/>
</dbReference>
<organism evidence="4 5">
    <name type="scientific">Blautia obeum</name>
    <dbReference type="NCBI Taxonomy" id="40520"/>
    <lineage>
        <taxon>Bacteria</taxon>
        <taxon>Bacillati</taxon>
        <taxon>Bacillota</taxon>
        <taxon>Clostridia</taxon>
        <taxon>Lachnospirales</taxon>
        <taxon>Lachnospiraceae</taxon>
        <taxon>Blautia</taxon>
    </lineage>
</organism>
<dbReference type="PROSITE" id="PS00060">
    <property type="entry name" value="ADH_IRON_2"/>
    <property type="match status" value="1"/>
</dbReference>
<dbReference type="PANTHER" id="PTHR43633:SF1">
    <property type="entry name" value="ALCOHOL DEHYDROGENASE YQHD"/>
    <property type="match status" value="1"/>
</dbReference>
<evidence type="ECO:0000259" key="3">
    <source>
        <dbReference type="Pfam" id="PF25137"/>
    </source>
</evidence>
<feature type="domain" description="Alcohol dehydrogenase iron-type/glycerol dehydrogenase GldA" evidence="2">
    <location>
        <begin position="9"/>
        <end position="180"/>
    </location>
</feature>
<dbReference type="GO" id="GO:1990362">
    <property type="term" value="F:butanol dehydrogenase (NAD+) activity"/>
    <property type="evidence" value="ECO:0007669"/>
    <property type="project" value="InterPro"/>
</dbReference>
<dbReference type="GO" id="GO:0005829">
    <property type="term" value="C:cytosol"/>
    <property type="evidence" value="ECO:0007669"/>
    <property type="project" value="TreeGrafter"/>
</dbReference>
<evidence type="ECO:0000313" key="5">
    <source>
        <dbReference type="Proteomes" id="UP000261222"/>
    </source>
</evidence>
<proteinExistence type="predicted"/>
<dbReference type="InterPro" id="IPR056798">
    <property type="entry name" value="ADH_Fe_C"/>
</dbReference>
<evidence type="ECO:0000256" key="1">
    <source>
        <dbReference type="ARBA" id="ARBA00023002"/>
    </source>
</evidence>
<dbReference type="Gene3D" id="1.20.1090.10">
    <property type="entry name" value="Dehydroquinate synthase-like - alpha domain"/>
    <property type="match status" value="1"/>
</dbReference>
<dbReference type="PANTHER" id="PTHR43633">
    <property type="entry name" value="ALCOHOL DEHYDROGENASE YQHD"/>
    <property type="match status" value="1"/>
</dbReference>
<dbReference type="Pfam" id="PF00465">
    <property type="entry name" value="Fe-ADH"/>
    <property type="match status" value="1"/>
</dbReference>
<dbReference type="InterPro" id="IPR001670">
    <property type="entry name" value="ADH_Fe/GldA"/>
</dbReference>
<name>A0A3E5AAC4_9FIRM</name>
<sequence>MRSFEYYTPTKVIFGKDTHLKIGELLKDYNCHKVLIHYGSESAVKSGLIHEISNCLTEAGIDFVTLGGVVPNPRLSKVREGISLCQKESVDFILAVGGGSVIDSAKAIGYGVANPWTDVWNFFLKTEIPNACLPIGAIPTIAASGSEMSGSCVITNEDGWLKRGSTRSDLCRPKFTLMNPRLTYTLPEYQTESGCVDILLHTMERYFVNIETMEITDSISESLMQTVIYNARILLNEPGNYNARAEIMWAGSLSHNGLTGCGTGGGDWACHQLEHELGGLYDVTHGAGLAALWGSWARYVYDANPERFAQFATNIFDIPCFADYENTALAGIEAMEDFFRSIHMPTSLHELGLDLTDEQIHELAFKCSFEDTRTIGVFKQLNMKDMEKIYAMARYMILPLLITR</sequence>
<dbReference type="RefSeq" id="WP_117738659.1">
    <property type="nucleotide sequence ID" value="NZ_QSUB01000001.1"/>
</dbReference>
<evidence type="ECO:0000259" key="2">
    <source>
        <dbReference type="Pfam" id="PF00465"/>
    </source>
</evidence>
<feature type="domain" description="Fe-containing alcohol dehydrogenase-like C-terminal" evidence="3">
    <location>
        <begin position="194"/>
        <end position="392"/>
    </location>
</feature>
<dbReference type="GO" id="GO:0008106">
    <property type="term" value="F:alcohol dehydrogenase (NADP+) activity"/>
    <property type="evidence" value="ECO:0007669"/>
    <property type="project" value="TreeGrafter"/>
</dbReference>
<dbReference type="GO" id="GO:0046872">
    <property type="term" value="F:metal ion binding"/>
    <property type="evidence" value="ECO:0007669"/>
    <property type="project" value="InterPro"/>
</dbReference>
<gene>
    <name evidence="4" type="ORF">DXB81_00235</name>
</gene>
<comment type="caution">
    <text evidence="4">The sequence shown here is derived from an EMBL/GenBank/DDBJ whole genome shotgun (WGS) entry which is preliminary data.</text>
</comment>
<reference evidence="4 5" key="1">
    <citation type="submission" date="2018-08" db="EMBL/GenBank/DDBJ databases">
        <title>A genome reference for cultivated species of the human gut microbiota.</title>
        <authorList>
            <person name="Zou Y."/>
            <person name="Xue W."/>
            <person name="Luo G."/>
        </authorList>
    </citation>
    <scope>NUCLEOTIDE SEQUENCE [LARGE SCALE GENOMIC DNA]</scope>
    <source>
        <strain evidence="4 5">OM06-11AA</strain>
    </source>
</reference>
<dbReference type="InterPro" id="IPR044731">
    <property type="entry name" value="BDH-like"/>
</dbReference>
<dbReference type="CDD" id="cd08187">
    <property type="entry name" value="BDH"/>
    <property type="match status" value="1"/>
</dbReference>
<dbReference type="SUPFAM" id="SSF56796">
    <property type="entry name" value="Dehydroquinate synthase-like"/>
    <property type="match status" value="1"/>
</dbReference>
<protein>
    <submittedName>
        <fullName evidence="4">Iron-containing alcohol dehydrogenase</fullName>
    </submittedName>
</protein>